<protein>
    <recommendedName>
        <fullName evidence="2 3">Single-stranded DNA-binding protein</fullName>
        <shortName evidence="2">SSB</shortName>
    </recommendedName>
</protein>
<accession>E1IBE6</accession>
<keyword evidence="2" id="KW-0235">DNA replication</keyword>
<dbReference type="CDD" id="cd04496">
    <property type="entry name" value="SSB_OBF"/>
    <property type="match status" value="1"/>
</dbReference>
<dbReference type="InterPro" id="IPR012340">
    <property type="entry name" value="NA-bd_OB-fold"/>
</dbReference>
<dbReference type="GO" id="GO:0003697">
    <property type="term" value="F:single-stranded DNA binding"/>
    <property type="evidence" value="ECO:0007669"/>
    <property type="project" value="UniProtKB-UniRule"/>
</dbReference>
<feature type="short sequence motif" description="Important for interaction with partner proteins" evidence="2">
    <location>
        <begin position="132"/>
        <end position="137"/>
    </location>
</feature>
<keyword evidence="6" id="KW-1185">Reference proteome</keyword>
<keyword evidence="2" id="KW-0234">DNA repair</keyword>
<dbReference type="GO" id="GO:0006310">
    <property type="term" value="P:DNA recombination"/>
    <property type="evidence" value="ECO:0007669"/>
    <property type="project" value="UniProtKB-UniRule"/>
</dbReference>
<name>E1IBE6_9CHLR</name>
<dbReference type="GO" id="GO:0006260">
    <property type="term" value="P:DNA replication"/>
    <property type="evidence" value="ECO:0007669"/>
    <property type="project" value="UniProtKB-UniRule"/>
</dbReference>
<dbReference type="STRING" id="765420.OSCT_0647"/>
<dbReference type="PROSITE" id="PS50935">
    <property type="entry name" value="SSB"/>
    <property type="match status" value="1"/>
</dbReference>
<keyword evidence="1 2" id="KW-0238">DNA-binding</keyword>
<dbReference type="HAMAP" id="MF_00984">
    <property type="entry name" value="SSB"/>
    <property type="match status" value="1"/>
</dbReference>
<evidence type="ECO:0000256" key="4">
    <source>
        <dbReference type="SAM" id="MobiDB-lite"/>
    </source>
</evidence>
<dbReference type="GO" id="GO:0009295">
    <property type="term" value="C:nucleoid"/>
    <property type="evidence" value="ECO:0007669"/>
    <property type="project" value="TreeGrafter"/>
</dbReference>
<evidence type="ECO:0000256" key="3">
    <source>
        <dbReference type="PIRNR" id="PIRNR002070"/>
    </source>
</evidence>
<evidence type="ECO:0000313" key="5">
    <source>
        <dbReference type="EMBL" id="EFO81503.1"/>
    </source>
</evidence>
<proteinExistence type="inferred from homology"/>
<dbReference type="GO" id="GO:0006281">
    <property type="term" value="P:DNA repair"/>
    <property type="evidence" value="ECO:0007669"/>
    <property type="project" value="UniProtKB-UniRule"/>
</dbReference>
<comment type="function">
    <text evidence="2">Plays an important role in DNA replication, recombination and repair. Binds to ssDNA and to an array of partner proteins to recruit them to their sites of action during DNA metabolism.</text>
</comment>
<dbReference type="eggNOG" id="COG0629">
    <property type="taxonomic scope" value="Bacteria"/>
</dbReference>
<dbReference type="PANTHER" id="PTHR10302:SF27">
    <property type="entry name" value="SINGLE-STRANDED DNA-BINDING PROTEIN"/>
    <property type="match status" value="1"/>
</dbReference>
<dbReference type="Pfam" id="PF00436">
    <property type="entry name" value="SSB"/>
    <property type="match status" value="1"/>
</dbReference>
<evidence type="ECO:0000313" key="6">
    <source>
        <dbReference type="Proteomes" id="UP000054010"/>
    </source>
</evidence>
<dbReference type="InterPro" id="IPR011344">
    <property type="entry name" value="ssDNA-bd"/>
</dbReference>
<organism evidence="5 6">
    <name type="scientific">Oscillochloris trichoides DG-6</name>
    <dbReference type="NCBI Taxonomy" id="765420"/>
    <lineage>
        <taxon>Bacteria</taxon>
        <taxon>Bacillati</taxon>
        <taxon>Chloroflexota</taxon>
        <taxon>Chloroflexia</taxon>
        <taxon>Chloroflexales</taxon>
        <taxon>Chloroflexineae</taxon>
        <taxon>Oscillochloridaceae</taxon>
        <taxon>Oscillochloris</taxon>
    </lineage>
</organism>
<keyword evidence="2" id="KW-0233">DNA recombination</keyword>
<evidence type="ECO:0000256" key="2">
    <source>
        <dbReference type="HAMAP-Rule" id="MF_00984"/>
    </source>
</evidence>
<dbReference type="Gene3D" id="2.40.50.140">
    <property type="entry name" value="Nucleic acid-binding proteins"/>
    <property type="match status" value="1"/>
</dbReference>
<comment type="caution">
    <text evidence="2">Lacks conserved residue(s) required for the propagation of feature annotation.</text>
</comment>
<gene>
    <name evidence="5" type="ORF">OSCT_0647</name>
</gene>
<comment type="caution">
    <text evidence="5">The sequence shown here is derived from an EMBL/GenBank/DDBJ whole genome shotgun (WGS) entry which is preliminary data.</text>
</comment>
<dbReference type="NCBIfam" id="TIGR00621">
    <property type="entry name" value="ssb"/>
    <property type="match status" value="1"/>
</dbReference>
<sequence>MHAVKGTLNRVDLIGHLGADPEMRFLSSGKAVCRFNIATNRISGQNEQGQRNYETEWTQIEAWEQLAEQCNSYLHKGRKVLISGSLRTDSWTDKESGQTRYRTYVRAREVLFLDARSDQSSTPAEVGAQDTDDELPF</sequence>
<dbReference type="SUPFAM" id="SSF50249">
    <property type="entry name" value="Nucleic acid-binding proteins"/>
    <property type="match status" value="1"/>
</dbReference>
<dbReference type="PIRSF" id="PIRSF002070">
    <property type="entry name" value="SSB"/>
    <property type="match status" value="1"/>
</dbReference>
<dbReference type="Proteomes" id="UP000054010">
    <property type="component" value="Unassembled WGS sequence"/>
</dbReference>
<dbReference type="EMBL" id="ADVR01000011">
    <property type="protein sequence ID" value="EFO81503.1"/>
    <property type="molecule type" value="Genomic_DNA"/>
</dbReference>
<keyword evidence="2" id="KW-0227">DNA damage</keyword>
<dbReference type="InterPro" id="IPR000424">
    <property type="entry name" value="Primosome_PriB/ssb"/>
</dbReference>
<comment type="subunit">
    <text evidence="2">Homotetramer.</text>
</comment>
<dbReference type="OrthoDB" id="9809878at2"/>
<evidence type="ECO:0000256" key="1">
    <source>
        <dbReference type="ARBA" id="ARBA00023125"/>
    </source>
</evidence>
<dbReference type="AlphaFoldDB" id="E1IBE6"/>
<reference evidence="5 6" key="1">
    <citation type="journal article" date="2011" name="J. Bacteriol.">
        <title>Draft genome sequence of the anoxygenic filamentous phototrophic bacterium Oscillochloris trichoides subsp. DG-6.</title>
        <authorList>
            <person name="Kuznetsov B.B."/>
            <person name="Ivanovsky R.N."/>
            <person name="Keppen O.I."/>
            <person name="Sukhacheva M.V."/>
            <person name="Bumazhkin B.K."/>
            <person name="Patutina E.O."/>
            <person name="Beletsky A.V."/>
            <person name="Mardanov A.V."/>
            <person name="Baslerov R.V."/>
            <person name="Panteleeva A.N."/>
            <person name="Kolganova T.V."/>
            <person name="Ravin N.V."/>
            <person name="Skryabin K.G."/>
        </authorList>
    </citation>
    <scope>NUCLEOTIDE SEQUENCE [LARGE SCALE GENOMIC DNA]</scope>
    <source>
        <strain evidence="5 6">DG-6</strain>
    </source>
</reference>
<dbReference type="PANTHER" id="PTHR10302">
    <property type="entry name" value="SINGLE-STRANDED DNA-BINDING PROTEIN"/>
    <property type="match status" value="1"/>
</dbReference>
<dbReference type="HOGENOM" id="CLU_078758_2_0_0"/>
<feature type="region of interest" description="Disordered" evidence="4">
    <location>
        <begin position="116"/>
        <end position="137"/>
    </location>
</feature>